<feature type="domain" description="Resolvase/invertase-type recombinase catalytic" evidence="4">
    <location>
        <begin position="2"/>
        <end position="155"/>
    </location>
</feature>
<dbReference type="Pfam" id="PF00239">
    <property type="entry name" value="Resolvase"/>
    <property type="match status" value="1"/>
</dbReference>
<accession>A0AAW6GKT6</accession>
<sequence>MKAILLVRVSTNKQDFDEQEKELYDLAIKDGYTDEEIIAISEKESGYNLSEEERSGLNRLKELIENDKQINCVYAWEVSRIARKKKISFNILDFLVCHNIQLIVKTPFIKLFKDDKIVDDTAEMIFTLYAQFAESEIRTAKARFKRTRIKNAREGKYIGGFIKYGYYIDENNTYQIKEDEANFIKLVFSLYLSGLSEVGVVKELIERGYDKINGTLVNTSKIRNILLSEQYTGSSSEYGYERSYPQIISKEIFESARKKAAENNTNISKAKNIYYASGLIKCTCGTKWMGMKSGHTYFCYKRYNNKENRANKKKTFDCDNRQAISITVLDSLLWSICQIREARYWKYEAEKDIEIYQNEIMLLNEKINATTKSFKLLEDKIYRISENYEDGLITKKKRDEKIKILNEERKRIKNNKAKWNNEIDNYNFLISEIKRNHSFMDEIDEACQLDYLFNKIRSIKEDEKRSEIIHRHVKEITINEDTFENKVAKRIDITFYNGEKSTYYFLYKSKCGRICFYFDNDKEEFHNVSAELHYEHLNRFK</sequence>
<proteinExistence type="predicted"/>
<organism evidence="6 7">
    <name type="scientific">Bacteroides uniformis</name>
    <dbReference type="NCBI Taxonomy" id="820"/>
    <lineage>
        <taxon>Bacteria</taxon>
        <taxon>Pseudomonadati</taxon>
        <taxon>Bacteroidota</taxon>
        <taxon>Bacteroidia</taxon>
        <taxon>Bacteroidales</taxon>
        <taxon>Bacteroidaceae</taxon>
        <taxon>Bacteroides</taxon>
    </lineage>
</organism>
<dbReference type="GO" id="GO:0003677">
    <property type="term" value="F:DNA binding"/>
    <property type="evidence" value="ECO:0007669"/>
    <property type="project" value="UniProtKB-KW"/>
</dbReference>
<dbReference type="InterPro" id="IPR006119">
    <property type="entry name" value="Resolv_N"/>
</dbReference>
<dbReference type="InterPro" id="IPR036162">
    <property type="entry name" value="Resolvase-like_N_sf"/>
</dbReference>
<reference evidence="6" key="1">
    <citation type="submission" date="2022-10" db="EMBL/GenBank/DDBJ databases">
        <title>Human gut microbiome strain richness.</title>
        <authorList>
            <person name="Chen-Liaw A."/>
        </authorList>
    </citation>
    <scope>NUCLEOTIDE SEQUENCE</scope>
    <source>
        <strain evidence="6">1001713st2_A4_1001713B170214_170313</strain>
    </source>
</reference>
<dbReference type="InterPro" id="IPR038109">
    <property type="entry name" value="DNA_bind_recomb_sf"/>
</dbReference>
<dbReference type="PROSITE" id="PS51736">
    <property type="entry name" value="RECOMBINASES_3"/>
    <property type="match status" value="1"/>
</dbReference>
<dbReference type="Proteomes" id="UP001213309">
    <property type="component" value="Unassembled WGS sequence"/>
</dbReference>
<dbReference type="AlphaFoldDB" id="A0AAW6GKT6"/>
<evidence type="ECO:0000256" key="1">
    <source>
        <dbReference type="ARBA" id="ARBA00023125"/>
    </source>
</evidence>
<gene>
    <name evidence="6" type="ORF">POZ24_00820</name>
</gene>
<dbReference type="InterPro" id="IPR011109">
    <property type="entry name" value="DNA_bind_recombinase_dom"/>
</dbReference>
<dbReference type="Gene3D" id="3.40.50.1390">
    <property type="entry name" value="Resolvase, N-terminal catalytic domain"/>
    <property type="match status" value="1"/>
</dbReference>
<dbReference type="SUPFAM" id="SSF53041">
    <property type="entry name" value="Resolvase-like"/>
    <property type="match status" value="1"/>
</dbReference>
<protein>
    <submittedName>
        <fullName evidence="6">Recombinase family protein</fullName>
    </submittedName>
</protein>
<dbReference type="EMBL" id="JAQNSG010000001">
    <property type="protein sequence ID" value="MDC1878560.1"/>
    <property type="molecule type" value="Genomic_DNA"/>
</dbReference>
<keyword evidence="2" id="KW-0233">DNA recombination</keyword>
<dbReference type="PROSITE" id="PS51737">
    <property type="entry name" value="RECOMBINASE_DNA_BIND"/>
    <property type="match status" value="1"/>
</dbReference>
<feature type="domain" description="Recombinase" evidence="5">
    <location>
        <begin position="163"/>
        <end position="266"/>
    </location>
</feature>
<dbReference type="InterPro" id="IPR050639">
    <property type="entry name" value="SSR_resolvase"/>
</dbReference>
<keyword evidence="1" id="KW-0238">DNA-binding</keyword>
<dbReference type="RefSeq" id="WP_196072693.1">
    <property type="nucleotide sequence ID" value="NZ_JADPCT010000297.1"/>
</dbReference>
<evidence type="ECO:0000259" key="5">
    <source>
        <dbReference type="PROSITE" id="PS51737"/>
    </source>
</evidence>
<evidence type="ECO:0000256" key="2">
    <source>
        <dbReference type="ARBA" id="ARBA00023172"/>
    </source>
</evidence>
<evidence type="ECO:0000256" key="3">
    <source>
        <dbReference type="SAM" id="Coils"/>
    </source>
</evidence>
<dbReference type="Pfam" id="PF07508">
    <property type="entry name" value="Recombinase"/>
    <property type="match status" value="1"/>
</dbReference>
<feature type="coiled-coil region" evidence="3">
    <location>
        <begin position="346"/>
        <end position="422"/>
    </location>
</feature>
<evidence type="ECO:0000313" key="6">
    <source>
        <dbReference type="EMBL" id="MDC1878560.1"/>
    </source>
</evidence>
<dbReference type="GO" id="GO:0000150">
    <property type="term" value="F:DNA strand exchange activity"/>
    <property type="evidence" value="ECO:0007669"/>
    <property type="project" value="InterPro"/>
</dbReference>
<name>A0AAW6GKT6_BACUN</name>
<dbReference type="PANTHER" id="PTHR30461:SF2">
    <property type="entry name" value="SERINE RECOMBINASE PINE-RELATED"/>
    <property type="match status" value="1"/>
</dbReference>
<evidence type="ECO:0000259" key="4">
    <source>
        <dbReference type="PROSITE" id="PS51736"/>
    </source>
</evidence>
<keyword evidence="3" id="KW-0175">Coiled coil</keyword>
<evidence type="ECO:0000313" key="7">
    <source>
        <dbReference type="Proteomes" id="UP001213309"/>
    </source>
</evidence>
<dbReference type="Gene3D" id="3.90.1750.20">
    <property type="entry name" value="Putative Large Serine Recombinase, Chain B, Domain 2"/>
    <property type="match status" value="1"/>
</dbReference>
<comment type="caution">
    <text evidence="6">The sequence shown here is derived from an EMBL/GenBank/DDBJ whole genome shotgun (WGS) entry which is preliminary data.</text>
</comment>
<dbReference type="PANTHER" id="PTHR30461">
    <property type="entry name" value="DNA-INVERTASE FROM LAMBDOID PROPHAGE"/>
    <property type="match status" value="1"/>
</dbReference>
<dbReference type="SMART" id="SM00857">
    <property type="entry name" value="Resolvase"/>
    <property type="match status" value="1"/>
</dbReference>